<proteinExistence type="predicted"/>
<organism evidence="1 2">
    <name type="scientific">Sediminihabitans luteus</name>
    <dbReference type="NCBI Taxonomy" id="1138585"/>
    <lineage>
        <taxon>Bacteria</taxon>
        <taxon>Bacillati</taxon>
        <taxon>Actinomycetota</taxon>
        <taxon>Actinomycetes</taxon>
        <taxon>Micrococcales</taxon>
        <taxon>Cellulomonadaceae</taxon>
        <taxon>Sediminihabitans</taxon>
    </lineage>
</organism>
<dbReference type="EMBL" id="PGFE01000002">
    <property type="protein sequence ID" value="PJJ74250.1"/>
    <property type="molecule type" value="Genomic_DNA"/>
</dbReference>
<sequence length="43" mass="4781">MDCLSDHHVIEHEAVRVTKRLVLETLTCGTCGEQVRTVELSTA</sequence>
<protein>
    <submittedName>
        <fullName evidence="1">Uncharacterized protein</fullName>
    </submittedName>
</protein>
<name>A0A2M9CQN4_9CELL</name>
<reference evidence="1 2" key="1">
    <citation type="submission" date="2017-11" db="EMBL/GenBank/DDBJ databases">
        <title>Genomic Encyclopedia of Archaeal and Bacterial Type Strains, Phase II (KMG-II): From Individual Species to Whole Genera.</title>
        <authorList>
            <person name="Goeker M."/>
        </authorList>
    </citation>
    <scope>NUCLEOTIDE SEQUENCE [LARGE SCALE GENOMIC DNA]</scope>
    <source>
        <strain evidence="1 2">DSM 25478</strain>
    </source>
</reference>
<dbReference type="Proteomes" id="UP000231693">
    <property type="component" value="Unassembled WGS sequence"/>
</dbReference>
<gene>
    <name evidence="1" type="ORF">CLV28_1744</name>
</gene>
<keyword evidence="2" id="KW-1185">Reference proteome</keyword>
<comment type="caution">
    <text evidence="1">The sequence shown here is derived from an EMBL/GenBank/DDBJ whole genome shotgun (WGS) entry which is preliminary data.</text>
</comment>
<accession>A0A2M9CQN4</accession>
<dbReference type="AlphaFoldDB" id="A0A2M9CQN4"/>
<evidence type="ECO:0000313" key="2">
    <source>
        <dbReference type="Proteomes" id="UP000231693"/>
    </source>
</evidence>
<dbReference type="RefSeq" id="WP_275405057.1">
    <property type="nucleotide sequence ID" value="NZ_BOOX01000006.1"/>
</dbReference>
<evidence type="ECO:0000313" key="1">
    <source>
        <dbReference type="EMBL" id="PJJ74250.1"/>
    </source>
</evidence>